<dbReference type="Proteomes" id="UP001519460">
    <property type="component" value="Unassembled WGS sequence"/>
</dbReference>
<gene>
    <name evidence="2" type="ORF">BaRGS_00024839</name>
</gene>
<feature type="compositionally biased region" description="Polar residues" evidence="1">
    <location>
        <begin position="13"/>
        <end position="25"/>
    </location>
</feature>
<dbReference type="AlphaFoldDB" id="A0ABD0KA05"/>
<name>A0ABD0KA05_9CAEN</name>
<feature type="region of interest" description="Disordered" evidence="1">
    <location>
        <begin position="1"/>
        <end position="27"/>
    </location>
</feature>
<evidence type="ECO:0000313" key="3">
    <source>
        <dbReference type="Proteomes" id="UP001519460"/>
    </source>
</evidence>
<reference evidence="2 3" key="1">
    <citation type="journal article" date="2023" name="Sci. Data">
        <title>Genome assembly of the Korean intertidal mud-creeper Batillaria attramentaria.</title>
        <authorList>
            <person name="Patra A.K."/>
            <person name="Ho P.T."/>
            <person name="Jun S."/>
            <person name="Lee S.J."/>
            <person name="Kim Y."/>
            <person name="Won Y.J."/>
        </authorList>
    </citation>
    <scope>NUCLEOTIDE SEQUENCE [LARGE SCALE GENOMIC DNA]</scope>
    <source>
        <strain evidence="2">Wonlab-2016</strain>
    </source>
</reference>
<organism evidence="2 3">
    <name type="scientific">Batillaria attramentaria</name>
    <dbReference type="NCBI Taxonomy" id="370345"/>
    <lineage>
        <taxon>Eukaryota</taxon>
        <taxon>Metazoa</taxon>
        <taxon>Spiralia</taxon>
        <taxon>Lophotrochozoa</taxon>
        <taxon>Mollusca</taxon>
        <taxon>Gastropoda</taxon>
        <taxon>Caenogastropoda</taxon>
        <taxon>Sorbeoconcha</taxon>
        <taxon>Cerithioidea</taxon>
        <taxon>Batillariidae</taxon>
        <taxon>Batillaria</taxon>
    </lineage>
</organism>
<accession>A0ABD0KA05</accession>
<proteinExistence type="predicted"/>
<comment type="caution">
    <text evidence="2">The sequence shown here is derived from an EMBL/GenBank/DDBJ whole genome shotgun (WGS) entry which is preliminary data.</text>
</comment>
<protein>
    <submittedName>
        <fullName evidence="2">Uncharacterized protein</fullName>
    </submittedName>
</protein>
<evidence type="ECO:0000313" key="2">
    <source>
        <dbReference type="EMBL" id="KAK7483955.1"/>
    </source>
</evidence>
<sequence length="105" mass="12281">MRLMTQKAKRSTFRSIETEASTVSTEEIHAETNHLRQNSLLFSPWVSRIPEVPHYEHASNMNNQPTKQDVKIPGRLFLRRQKPEIPESFVRTDQTYSVRLDISNT</sequence>
<dbReference type="EMBL" id="JACVVK020000218">
    <property type="protein sequence ID" value="KAK7483955.1"/>
    <property type="molecule type" value="Genomic_DNA"/>
</dbReference>
<evidence type="ECO:0000256" key="1">
    <source>
        <dbReference type="SAM" id="MobiDB-lite"/>
    </source>
</evidence>
<keyword evidence="3" id="KW-1185">Reference proteome</keyword>